<reference evidence="1" key="1">
    <citation type="submission" date="2021-03" db="EMBL/GenBank/DDBJ databases">
        <title>Evolutionary priming and transition to the ectomycorrhizal habit in an iconic lineage of mushroom-forming fungi: is preadaptation a requirement?</title>
        <authorList>
            <consortium name="DOE Joint Genome Institute"/>
            <person name="Looney B.P."/>
            <person name="Miyauchi S."/>
            <person name="Morin E."/>
            <person name="Drula E."/>
            <person name="Courty P.E."/>
            <person name="Chicoki N."/>
            <person name="Fauchery L."/>
            <person name="Kohler A."/>
            <person name="Kuo A."/>
            <person name="LaButti K."/>
            <person name="Pangilinan J."/>
            <person name="Lipzen A."/>
            <person name="Riley R."/>
            <person name="Andreopoulos W."/>
            <person name="He G."/>
            <person name="Johnson J."/>
            <person name="Barry K.W."/>
            <person name="Grigoriev I.V."/>
            <person name="Nagy L."/>
            <person name="Hibbett D."/>
            <person name="Henrissat B."/>
            <person name="Matheny P.B."/>
            <person name="Labbe J."/>
            <person name="Martin A.F."/>
        </authorList>
    </citation>
    <scope>NUCLEOTIDE SEQUENCE</scope>
    <source>
        <strain evidence="1">BPL698</strain>
    </source>
</reference>
<accession>A0ACC0TXF6</accession>
<organism evidence="1 2">
    <name type="scientific">Russula earlei</name>
    <dbReference type="NCBI Taxonomy" id="71964"/>
    <lineage>
        <taxon>Eukaryota</taxon>
        <taxon>Fungi</taxon>
        <taxon>Dikarya</taxon>
        <taxon>Basidiomycota</taxon>
        <taxon>Agaricomycotina</taxon>
        <taxon>Agaricomycetes</taxon>
        <taxon>Russulales</taxon>
        <taxon>Russulaceae</taxon>
        <taxon>Russula</taxon>
    </lineage>
</organism>
<evidence type="ECO:0000313" key="2">
    <source>
        <dbReference type="Proteomes" id="UP001207468"/>
    </source>
</evidence>
<dbReference type="EMBL" id="JAGFNK010000402">
    <property type="protein sequence ID" value="KAI9450901.1"/>
    <property type="molecule type" value="Genomic_DNA"/>
</dbReference>
<keyword evidence="1" id="KW-0808">Transferase</keyword>
<dbReference type="Proteomes" id="UP001207468">
    <property type="component" value="Unassembled WGS sequence"/>
</dbReference>
<evidence type="ECO:0000313" key="1">
    <source>
        <dbReference type="EMBL" id="KAI9450901.1"/>
    </source>
</evidence>
<protein>
    <submittedName>
        <fullName evidence="1">Adenosylmethionine-8-amino-7-oxononanoate aminotransferase</fullName>
    </submittedName>
</protein>
<comment type="caution">
    <text evidence="1">The sequence shown here is derived from an EMBL/GenBank/DDBJ whole genome shotgun (WGS) entry which is preliminary data.</text>
</comment>
<proteinExistence type="predicted"/>
<gene>
    <name evidence="1" type="ORF">F5148DRAFT_986759</name>
</gene>
<keyword evidence="1" id="KW-0032">Aminotransferase</keyword>
<name>A0ACC0TXF6_9AGAM</name>
<sequence>MTLIERDQKVIWHPFTQQKNRQSPIPIVKGKGTLLFDEAGNQYIDAVSSWWVTIHGHAHPYIAERLYQQALQLEQVIFAGFTHEPAVALAEKILPVLPGNFARVFYSDNGSTSTEVALKMAIQYWWNQTGQPSRNKILAFNNSYHGDTFGAMSVSDRSVFTLAFHNLLFEVIFIDTPTAENIAAIQATIHEQAGSIAAFIYEPLVQGAGGIKMYENHLLDTLLATVKSHDIICIADEVMTGFGRTGKLFASEYMEEKPDIICLSKGLTGGTMALGVTACTDRIYQAYVNDDKLKTFFHGHSFTANPLACTAALASFELLERDHCLQKVEWITGENKLFAKKLENYTGIKNIRTLGTILAFEINEGRDEYLNNVSVIITQKALQQGIYIRPLGNTVYIMPPYCITHEELQTVYQTILNLL</sequence>
<keyword evidence="2" id="KW-1185">Reference proteome</keyword>